<feature type="chain" id="PRO_5045984800" description="Acyloxyacyl hydrolase" evidence="1">
    <location>
        <begin position="21"/>
        <end position="185"/>
    </location>
</feature>
<dbReference type="InterPro" id="IPR018550">
    <property type="entry name" value="Lipid-A_deacylase-rel"/>
</dbReference>
<accession>A0ABQ6M2J4</accession>
<reference evidence="2 3" key="1">
    <citation type="submission" date="2023-04" db="EMBL/GenBank/DDBJ databases">
        <title>Marinobulbifer ophiurae gen. nov., sp. Nov., isolate from tissue of brittle star Ophioplocus japonicus.</title>
        <authorList>
            <person name="Kawano K."/>
            <person name="Sawayama S."/>
            <person name="Nakagawa S."/>
        </authorList>
    </citation>
    <scope>NUCLEOTIDE SEQUENCE [LARGE SCALE GENOMIC DNA]</scope>
    <source>
        <strain evidence="2 3">NKW57</strain>
    </source>
</reference>
<feature type="signal peptide" evidence="1">
    <location>
        <begin position="1"/>
        <end position="20"/>
    </location>
</feature>
<keyword evidence="3" id="KW-1185">Reference proteome</keyword>
<gene>
    <name evidence="2" type="ORF">MNKW57_28130</name>
</gene>
<name>A0ABQ6M2J4_9GAMM</name>
<dbReference type="EMBL" id="BSYJ01000006">
    <property type="protein sequence ID" value="GMG88492.1"/>
    <property type="molecule type" value="Genomic_DNA"/>
</dbReference>
<evidence type="ECO:0000313" key="3">
    <source>
        <dbReference type="Proteomes" id="UP001224392"/>
    </source>
</evidence>
<proteinExistence type="predicted"/>
<dbReference type="Gene3D" id="2.40.160.20">
    <property type="match status" value="1"/>
</dbReference>
<comment type="caution">
    <text evidence="2">The sequence shown here is derived from an EMBL/GenBank/DDBJ whole genome shotgun (WGS) entry which is preliminary data.</text>
</comment>
<evidence type="ECO:0008006" key="4">
    <source>
        <dbReference type="Google" id="ProtNLM"/>
    </source>
</evidence>
<protein>
    <recommendedName>
        <fullName evidence="4">Acyloxyacyl hydrolase</fullName>
    </recommendedName>
</protein>
<evidence type="ECO:0000256" key="1">
    <source>
        <dbReference type="SAM" id="SignalP"/>
    </source>
</evidence>
<evidence type="ECO:0000313" key="2">
    <source>
        <dbReference type="EMBL" id="GMG88492.1"/>
    </source>
</evidence>
<keyword evidence="1" id="KW-0732">Signal</keyword>
<dbReference type="RefSeq" id="WP_285765101.1">
    <property type="nucleotide sequence ID" value="NZ_BSYJ01000006.1"/>
</dbReference>
<organism evidence="2 3">
    <name type="scientific">Biformimicrobium ophioploci</name>
    <dbReference type="NCBI Taxonomy" id="3036711"/>
    <lineage>
        <taxon>Bacteria</taxon>
        <taxon>Pseudomonadati</taxon>
        <taxon>Pseudomonadota</taxon>
        <taxon>Gammaproteobacteria</taxon>
        <taxon>Cellvibrionales</taxon>
        <taxon>Microbulbiferaceae</taxon>
        <taxon>Biformimicrobium</taxon>
    </lineage>
</organism>
<dbReference type="Proteomes" id="UP001224392">
    <property type="component" value="Unassembled WGS sequence"/>
</dbReference>
<sequence length="185" mass="20368">MSRSLPLALLIMLTAGHAFADSGGRFEVSTAGLKGLGQTAIQSKSIADSSGWGASLAYHIKDVNLRNCWWQLWTQVSYSELRGEHHDGTEAQDIAEIKAVMRWYPDNSFNGYFAEFGLGGAHLSNTEYNGIPLDTNLNFAVQFSGGYRWGNGLMFSLRYSHFSNAFTNEPNPGLDFAGANLHFSF</sequence>
<dbReference type="Pfam" id="PF09411">
    <property type="entry name" value="PagL"/>
    <property type="match status" value="1"/>
</dbReference>